<dbReference type="RefSeq" id="WP_379693352.1">
    <property type="nucleotide sequence ID" value="NZ_JBHSXH010000009.1"/>
</dbReference>
<accession>A0ABD5U137</accession>
<sequence length="100" mass="11121">MAVVRSRRRERQLRARRYRAHRVRAFDAASGDVAWERELDGGVYGSPTLGFGGRRRVAHLRARMSNRTERQKSGCPETISTPDDAPIRSAPASNIAVASS</sequence>
<keyword evidence="3" id="KW-1185">Reference proteome</keyword>
<evidence type="ECO:0000313" key="2">
    <source>
        <dbReference type="EMBL" id="MFC6824432.1"/>
    </source>
</evidence>
<feature type="region of interest" description="Disordered" evidence="1">
    <location>
        <begin position="63"/>
        <end position="100"/>
    </location>
</feature>
<reference evidence="2 3" key="1">
    <citation type="journal article" date="2019" name="Int. J. Syst. Evol. Microbiol.">
        <title>The Global Catalogue of Microorganisms (GCM) 10K type strain sequencing project: providing services to taxonomists for standard genome sequencing and annotation.</title>
        <authorList>
            <consortium name="The Broad Institute Genomics Platform"/>
            <consortium name="The Broad Institute Genome Sequencing Center for Infectious Disease"/>
            <person name="Wu L."/>
            <person name="Ma J."/>
        </authorList>
    </citation>
    <scope>NUCLEOTIDE SEQUENCE [LARGE SCALE GENOMIC DNA]</scope>
    <source>
        <strain evidence="2 3">YIM 94188</strain>
    </source>
</reference>
<dbReference type="EMBL" id="JBHSXH010000009">
    <property type="protein sequence ID" value="MFC6824432.1"/>
    <property type="molecule type" value="Genomic_DNA"/>
</dbReference>
<protein>
    <submittedName>
        <fullName evidence="2">Uncharacterized protein</fullName>
    </submittedName>
</protein>
<dbReference type="Proteomes" id="UP001596408">
    <property type="component" value="Unassembled WGS sequence"/>
</dbReference>
<dbReference type="Gene3D" id="2.40.10.480">
    <property type="match status" value="1"/>
</dbReference>
<evidence type="ECO:0000313" key="3">
    <source>
        <dbReference type="Proteomes" id="UP001596408"/>
    </source>
</evidence>
<proteinExistence type="predicted"/>
<evidence type="ECO:0000256" key="1">
    <source>
        <dbReference type="SAM" id="MobiDB-lite"/>
    </source>
</evidence>
<name>A0ABD5U137_9EURY</name>
<organism evidence="2 3">
    <name type="scientific">Halopelagius fulvigenes</name>
    <dbReference type="NCBI Taxonomy" id="1198324"/>
    <lineage>
        <taxon>Archaea</taxon>
        <taxon>Methanobacteriati</taxon>
        <taxon>Methanobacteriota</taxon>
        <taxon>Stenosarchaea group</taxon>
        <taxon>Halobacteria</taxon>
        <taxon>Halobacteriales</taxon>
        <taxon>Haloferacaceae</taxon>
    </lineage>
</organism>
<comment type="caution">
    <text evidence="2">The sequence shown here is derived from an EMBL/GenBank/DDBJ whole genome shotgun (WGS) entry which is preliminary data.</text>
</comment>
<gene>
    <name evidence="2" type="ORF">ACFQEV_05395</name>
</gene>
<dbReference type="AlphaFoldDB" id="A0ABD5U137"/>